<gene>
    <name evidence="2" type="ORF">CLPU_3c01540</name>
</gene>
<dbReference type="EMBL" id="LGSS01000003">
    <property type="protein sequence ID" value="KNF09376.1"/>
    <property type="molecule type" value="Genomic_DNA"/>
</dbReference>
<keyword evidence="1" id="KW-0472">Membrane</keyword>
<sequence>MKNTLKIITIIFCILTITFIGKVYYESKLNNVSLTTFNPVKQTLNKKVIENYFSKNEKLKKEAESIIKEVLLKDLGYKDWSNYSEYIELLVYPVDIIDTLEEDLVIGVNLSKDLGAIAIYKPYNDKYVYSHKIDNLTKIKNISFIKNESDKKSFIIVEELLDEQTGSYFIDNFTRIFTKVDNQFKEVFRQSTDYTAFLFEKWTNPSLKNPKWFKLVEKSVIDHVSEGTKDLTLFVSKNLSKYESKDTDTNLNNKQFDLVTEKNFDTIYIWKEKYKFFIMGEGKVISSNEIVGIIEDNTQTVDYLLNLGDKYYKVINRNGEIKTIKSSEIEILENYSDKKPD</sequence>
<keyword evidence="3" id="KW-1185">Reference proteome</keyword>
<dbReference type="RefSeq" id="WP_050354366.1">
    <property type="nucleotide sequence ID" value="NZ_LGSS01000003.1"/>
</dbReference>
<dbReference type="OrthoDB" id="1950369at2"/>
<name>A0A0L0WD62_GOTPU</name>
<organism evidence="2 3">
    <name type="scientific">Gottschalkia purinilytica</name>
    <name type="common">Clostridium purinilyticum</name>
    <dbReference type="NCBI Taxonomy" id="1503"/>
    <lineage>
        <taxon>Bacteria</taxon>
        <taxon>Bacillati</taxon>
        <taxon>Bacillota</taxon>
        <taxon>Tissierellia</taxon>
        <taxon>Tissierellales</taxon>
        <taxon>Gottschalkiaceae</taxon>
        <taxon>Gottschalkia</taxon>
    </lineage>
</organism>
<keyword evidence="1" id="KW-0812">Transmembrane</keyword>
<dbReference type="AlphaFoldDB" id="A0A0L0WD62"/>
<accession>A0A0L0WD62</accession>
<evidence type="ECO:0000313" key="3">
    <source>
        <dbReference type="Proteomes" id="UP000037267"/>
    </source>
</evidence>
<evidence type="ECO:0000313" key="2">
    <source>
        <dbReference type="EMBL" id="KNF09376.1"/>
    </source>
</evidence>
<keyword evidence="1" id="KW-1133">Transmembrane helix</keyword>
<proteinExistence type="predicted"/>
<reference evidence="3" key="1">
    <citation type="submission" date="2015-07" db="EMBL/GenBank/DDBJ databases">
        <title>Draft genome sequence of the purine-degrading Gottschalkia purinilyticum DSM 1384 (formerly Clostridium purinilyticum).</title>
        <authorList>
            <person name="Poehlein A."/>
            <person name="Schiel-Bengelsdorf B."/>
            <person name="Bengelsdorf F.R."/>
            <person name="Daniel R."/>
            <person name="Duerre P."/>
        </authorList>
    </citation>
    <scope>NUCLEOTIDE SEQUENCE [LARGE SCALE GENOMIC DNA]</scope>
    <source>
        <strain evidence="3">DSM 1384</strain>
    </source>
</reference>
<feature type="transmembrane region" description="Helical" evidence="1">
    <location>
        <begin position="7"/>
        <end position="25"/>
    </location>
</feature>
<comment type="caution">
    <text evidence="2">The sequence shown here is derived from an EMBL/GenBank/DDBJ whole genome shotgun (WGS) entry which is preliminary data.</text>
</comment>
<dbReference type="Proteomes" id="UP000037267">
    <property type="component" value="Unassembled WGS sequence"/>
</dbReference>
<evidence type="ECO:0000256" key="1">
    <source>
        <dbReference type="SAM" id="Phobius"/>
    </source>
</evidence>
<protein>
    <submittedName>
        <fullName evidence="2">Uncharacterized protein</fullName>
    </submittedName>
</protein>